<keyword evidence="1" id="KW-0175">Coiled coil</keyword>
<protein>
    <submittedName>
        <fullName evidence="2">Uncharacterized protein</fullName>
    </submittedName>
</protein>
<dbReference type="GeneID" id="39738348"/>
<name>A0A1J1HF65_PLARL</name>
<dbReference type="VEuPathDB" id="PlasmoDB:PRELSG_1341400"/>
<dbReference type="Proteomes" id="UP000220158">
    <property type="component" value="Chromosome 13"/>
</dbReference>
<dbReference type="KEGG" id="prel:PRELSG_1341400"/>
<organism evidence="2 3">
    <name type="scientific">Plasmodium relictum</name>
    <dbReference type="NCBI Taxonomy" id="85471"/>
    <lineage>
        <taxon>Eukaryota</taxon>
        <taxon>Sar</taxon>
        <taxon>Alveolata</taxon>
        <taxon>Apicomplexa</taxon>
        <taxon>Aconoidasida</taxon>
        <taxon>Haemosporida</taxon>
        <taxon>Plasmodiidae</taxon>
        <taxon>Plasmodium</taxon>
        <taxon>Plasmodium (Haemamoeba)</taxon>
    </lineage>
</organism>
<accession>A0A1J1HF65</accession>
<evidence type="ECO:0000313" key="3">
    <source>
        <dbReference type="Proteomes" id="UP000220158"/>
    </source>
</evidence>
<proteinExistence type="predicted"/>
<dbReference type="EMBL" id="LN835308">
    <property type="protein sequence ID" value="CRH04040.1"/>
    <property type="molecule type" value="Genomic_DNA"/>
</dbReference>
<sequence length="785" mass="94974">MKIKKKIYFFFFNKRYYNPPSKRKWSKQNDKYKTRRPLAEKFNLHKINIKGEYWKQKHVNKQFVVENDNIDMINERTSLNFFGYPNISMHNKLGGSLYIEQMDEITLCVIMNKCIRENICDSFVWKSLLNRCTRIMNKMNGNILSYIFKYSSQSYYYNHYFFITMIGNISSHLYSFNLKNCSNILYAMNNNNNFYNEEIYKKIIEHCSLLILNRNDIDINSVLSIINSFYTFKNNDINQISNVNYNISKNINCAYLLFDSISKTFNKYDLDLCEIDYVCSSLLSLCLLDRINLFFQERNRNVINKLINYLNNNMEKLNIKHISILCFASCIFKNSEILKWKYIFHKIEKDCYLLNNNYISILVYSLKDKVLENKSIYNIIYNKIFDILNIASLENLSLITYSFLKYNNLNKVYNNNKEMKKEENNIDNYKNKKEEKKKYDYSCIKENKEVRMNYSFNLFNDFLYGKIKCNTNNFNIFQIFLIFKGLSETNLRNTKIDDLKSILLEHIRKNIYTIPIYLLSYFSKIITNNSLKDKELINSLKDVSLIYLNIYKYLYIEDSNYMINAKSSLIEDYYNTVSNDEHKIKSDITFLYNEKKKEINYLSEKYLINLELFQKKFKYLNENFDITKEQIEKTFLFSKNYFFNYYLKEKHLANFFYFCTLMDKEYALNYFNEIKTIIHDKIINKQLKFSSSSILYIFKALDHMNMIQKQNIFFNILLKQLCDEIFSLDISIFFEFLLIFYKNKISHYYFLKKAKYIINMNRYELSEHTVINMKNMICELNKLLY</sequence>
<evidence type="ECO:0000256" key="1">
    <source>
        <dbReference type="SAM" id="Coils"/>
    </source>
</evidence>
<feature type="coiled-coil region" evidence="1">
    <location>
        <begin position="412"/>
        <end position="439"/>
    </location>
</feature>
<evidence type="ECO:0000313" key="2">
    <source>
        <dbReference type="EMBL" id="CRH04040.1"/>
    </source>
</evidence>
<dbReference type="RefSeq" id="XP_028536046.1">
    <property type="nucleotide sequence ID" value="XM_028678951.1"/>
</dbReference>
<keyword evidence="3" id="KW-1185">Reference proteome</keyword>
<reference evidence="2 3" key="1">
    <citation type="submission" date="2015-04" db="EMBL/GenBank/DDBJ databases">
        <authorList>
            <consortium name="Pathogen Informatics"/>
        </authorList>
    </citation>
    <scope>NUCLEOTIDE SEQUENCE [LARGE SCALE GENOMIC DNA]</scope>
    <source>
        <strain evidence="2 3">SGS1</strain>
    </source>
</reference>
<dbReference type="OMA" id="HISILCF"/>
<gene>
    <name evidence="2" type="ORF">PRELSG_1341400</name>
</gene>
<dbReference type="AlphaFoldDB" id="A0A1J1HF65"/>
<dbReference type="OrthoDB" id="434319at2759"/>